<gene>
    <name evidence="1" type="ORF">ADEAN_000031500</name>
</gene>
<proteinExistence type="predicted"/>
<keyword evidence="2" id="KW-1185">Reference proteome</keyword>
<name>A0A7G2C2H0_9TRYP</name>
<evidence type="ECO:0000313" key="1">
    <source>
        <dbReference type="EMBL" id="CAD2212897.1"/>
    </source>
</evidence>
<reference evidence="1 2" key="1">
    <citation type="submission" date="2020-08" db="EMBL/GenBank/DDBJ databases">
        <authorList>
            <person name="Newling K."/>
            <person name="Davey J."/>
            <person name="Forrester S."/>
        </authorList>
    </citation>
    <scope>NUCLEOTIDE SEQUENCE [LARGE SCALE GENOMIC DNA]</scope>
    <source>
        <strain evidence="2">Crithidia deanei Carvalho (ATCC PRA-265)</strain>
    </source>
</reference>
<protein>
    <submittedName>
        <fullName evidence="1">Uncharacterized protein</fullName>
    </submittedName>
</protein>
<dbReference type="EMBL" id="LR877145">
    <property type="protein sequence ID" value="CAD2212897.1"/>
    <property type="molecule type" value="Genomic_DNA"/>
</dbReference>
<dbReference type="Proteomes" id="UP000515908">
    <property type="component" value="Chromosome 01"/>
</dbReference>
<organism evidence="1 2">
    <name type="scientific">Angomonas deanei</name>
    <dbReference type="NCBI Taxonomy" id="59799"/>
    <lineage>
        <taxon>Eukaryota</taxon>
        <taxon>Discoba</taxon>
        <taxon>Euglenozoa</taxon>
        <taxon>Kinetoplastea</taxon>
        <taxon>Metakinetoplastina</taxon>
        <taxon>Trypanosomatida</taxon>
        <taxon>Trypanosomatidae</taxon>
        <taxon>Strigomonadinae</taxon>
        <taxon>Angomonas</taxon>
    </lineage>
</organism>
<dbReference type="VEuPathDB" id="TriTrypDB:ADEAN_000031500"/>
<evidence type="ECO:0000313" key="2">
    <source>
        <dbReference type="Proteomes" id="UP000515908"/>
    </source>
</evidence>
<accession>A0A7G2C2H0</accession>
<dbReference type="AlphaFoldDB" id="A0A7G2C2H0"/>
<sequence>MKPPRSVFCDQAGFSTRRVASWWQLGAVRQNRGHSTGLVTCSGALAPGQEPQSGSRSRAADWWGVFWGFRSALVLGVPPFLPPTPVFCGGRFWSDVFRSRGLLTFAIPRRPRRLVERPRVAKGGRAPLFFFREFTD</sequence>